<name>A0A2R4BRP2_THAAR</name>
<dbReference type="RefSeq" id="WP_107222028.1">
    <property type="nucleotide sequence ID" value="NZ_CP028339.1"/>
</dbReference>
<feature type="domain" description="Transposase IS200-like" evidence="1">
    <location>
        <begin position="20"/>
        <end position="167"/>
    </location>
</feature>
<accession>A0A2R4BRP2</accession>
<dbReference type="GO" id="GO:0043565">
    <property type="term" value="F:sequence-specific DNA binding"/>
    <property type="evidence" value="ECO:0007669"/>
    <property type="project" value="TreeGrafter"/>
</dbReference>
<dbReference type="InterPro" id="IPR002686">
    <property type="entry name" value="Transposase_17"/>
</dbReference>
<dbReference type="PANTHER" id="PTHR36966">
    <property type="entry name" value="REP-ASSOCIATED TYROSINE TRANSPOSASE"/>
    <property type="match status" value="1"/>
</dbReference>
<keyword evidence="3" id="KW-1185">Reference proteome</keyword>
<dbReference type="PANTHER" id="PTHR36966:SF1">
    <property type="entry name" value="REP-ASSOCIATED TYROSINE TRANSPOSASE"/>
    <property type="match status" value="1"/>
</dbReference>
<dbReference type="SMART" id="SM01321">
    <property type="entry name" value="Y1_Tnp"/>
    <property type="match status" value="1"/>
</dbReference>
<evidence type="ECO:0000313" key="2">
    <source>
        <dbReference type="EMBL" id="AVR90016.1"/>
    </source>
</evidence>
<evidence type="ECO:0000259" key="1">
    <source>
        <dbReference type="SMART" id="SM01321"/>
    </source>
</evidence>
<dbReference type="GO" id="GO:0004803">
    <property type="term" value="F:transposase activity"/>
    <property type="evidence" value="ECO:0007669"/>
    <property type="project" value="InterPro"/>
</dbReference>
<dbReference type="Proteomes" id="UP000241885">
    <property type="component" value="Chromosome"/>
</dbReference>
<dbReference type="AlphaFoldDB" id="A0A2R4BRP2"/>
<dbReference type="InterPro" id="IPR052715">
    <property type="entry name" value="RAYT_transposase"/>
</dbReference>
<sequence length="189" mass="21160">MTSPPDLHRRSLRLQGYDYAQAGAYFVTLCTRGRECLFGEIVDGAMRPNDAGSVVSDEWFKTARIREHIRLNADEFVVMPNHVHGILWIVDAGATRRVAPTRPGPRPAGPVSGSVGAIMAQFKSVVTKRINALRGTSGMQVWQRNFHEHIIRDDDTLSRIREYIVNNPLQWALDRENPANAGATRRTQG</sequence>
<dbReference type="Gene3D" id="3.30.70.1290">
    <property type="entry name" value="Transposase IS200-like"/>
    <property type="match status" value="1"/>
</dbReference>
<dbReference type="InterPro" id="IPR036515">
    <property type="entry name" value="Transposase_17_sf"/>
</dbReference>
<proteinExistence type="predicted"/>
<dbReference type="GO" id="GO:0006313">
    <property type="term" value="P:DNA transposition"/>
    <property type="evidence" value="ECO:0007669"/>
    <property type="project" value="InterPro"/>
</dbReference>
<gene>
    <name evidence="2" type="ORF">Tharo_3135</name>
</gene>
<dbReference type="KEGG" id="tak:Tharo_3135"/>
<dbReference type="SUPFAM" id="SSF143422">
    <property type="entry name" value="Transposase IS200-like"/>
    <property type="match status" value="1"/>
</dbReference>
<reference evidence="2 3" key="1">
    <citation type="submission" date="2018-03" db="EMBL/GenBank/DDBJ databases">
        <title>Complete genome sequence of Thauera aromatica, a model organism for studying aromatic compound degradation under denitrifying conditions.</title>
        <authorList>
            <person name="Lo H.-Y."/>
            <person name="Goris T."/>
            <person name="Boll M."/>
            <person name="Mueller J.A."/>
        </authorList>
    </citation>
    <scope>NUCLEOTIDE SEQUENCE [LARGE SCALE GENOMIC DNA]</scope>
    <source>
        <strain evidence="2 3">K172</strain>
    </source>
</reference>
<dbReference type="OrthoDB" id="9814067at2"/>
<dbReference type="EMBL" id="CP028339">
    <property type="protein sequence ID" value="AVR90016.1"/>
    <property type="molecule type" value="Genomic_DNA"/>
</dbReference>
<evidence type="ECO:0000313" key="3">
    <source>
        <dbReference type="Proteomes" id="UP000241885"/>
    </source>
</evidence>
<protein>
    <submittedName>
        <fullName evidence="2">Putative transposase</fullName>
    </submittedName>
</protein>
<organism evidence="2 3">
    <name type="scientific">Thauera aromatica K172</name>
    <dbReference type="NCBI Taxonomy" id="44139"/>
    <lineage>
        <taxon>Bacteria</taxon>
        <taxon>Pseudomonadati</taxon>
        <taxon>Pseudomonadota</taxon>
        <taxon>Betaproteobacteria</taxon>
        <taxon>Rhodocyclales</taxon>
        <taxon>Zoogloeaceae</taxon>
        <taxon>Thauera</taxon>
    </lineage>
</organism>